<dbReference type="InterPro" id="IPR001764">
    <property type="entry name" value="Glyco_hydro_3_N"/>
</dbReference>
<evidence type="ECO:0000313" key="5">
    <source>
        <dbReference type="Proteomes" id="UP001611415"/>
    </source>
</evidence>
<dbReference type="Gene3D" id="2.60.40.10">
    <property type="entry name" value="Immunoglobulins"/>
    <property type="match status" value="1"/>
</dbReference>
<evidence type="ECO:0000256" key="2">
    <source>
        <dbReference type="ARBA" id="ARBA00022801"/>
    </source>
</evidence>
<dbReference type="EMBL" id="JBIRYO010000036">
    <property type="protein sequence ID" value="MFI2478319.1"/>
    <property type="molecule type" value="Genomic_DNA"/>
</dbReference>
<dbReference type="PANTHER" id="PTHR42715">
    <property type="entry name" value="BETA-GLUCOSIDASE"/>
    <property type="match status" value="1"/>
</dbReference>
<dbReference type="Pfam" id="PF14310">
    <property type="entry name" value="Fn3-like"/>
    <property type="match status" value="1"/>
</dbReference>
<evidence type="ECO:0000256" key="1">
    <source>
        <dbReference type="ARBA" id="ARBA00005336"/>
    </source>
</evidence>
<dbReference type="InterPro" id="IPR036962">
    <property type="entry name" value="Glyco_hydro_3_N_sf"/>
</dbReference>
<comment type="caution">
    <text evidence="4">The sequence shown here is derived from an EMBL/GenBank/DDBJ whole genome shotgun (WGS) entry which is preliminary data.</text>
</comment>
<accession>A0ABW7XBE8</accession>
<name>A0ABW7XBE8_9NOCA</name>
<dbReference type="InterPro" id="IPR002772">
    <property type="entry name" value="Glyco_hydro_3_C"/>
</dbReference>
<keyword evidence="5" id="KW-1185">Reference proteome</keyword>
<protein>
    <submittedName>
        <fullName evidence="4">Beta-glucosidase</fullName>
    </submittedName>
</protein>
<feature type="domain" description="Fibronectin type III-like" evidence="3">
    <location>
        <begin position="768"/>
        <end position="835"/>
    </location>
</feature>
<evidence type="ECO:0000259" key="3">
    <source>
        <dbReference type="SMART" id="SM01217"/>
    </source>
</evidence>
<dbReference type="Gene3D" id="3.20.20.300">
    <property type="entry name" value="Glycoside hydrolase, family 3, N-terminal domain"/>
    <property type="match status" value="1"/>
</dbReference>
<dbReference type="Pfam" id="PF00933">
    <property type="entry name" value="Glyco_hydro_3"/>
    <property type="match status" value="1"/>
</dbReference>
<dbReference type="PANTHER" id="PTHR42715:SF10">
    <property type="entry name" value="BETA-GLUCOSIDASE"/>
    <property type="match status" value="1"/>
</dbReference>
<dbReference type="Proteomes" id="UP001611415">
    <property type="component" value="Unassembled WGS sequence"/>
</dbReference>
<dbReference type="Gene3D" id="2.60.120.260">
    <property type="entry name" value="Galactose-binding domain-like"/>
    <property type="match status" value="1"/>
</dbReference>
<dbReference type="InterPro" id="IPR017853">
    <property type="entry name" value="GH"/>
</dbReference>
<dbReference type="InterPro" id="IPR013783">
    <property type="entry name" value="Ig-like_fold"/>
</dbReference>
<dbReference type="SUPFAM" id="SSF51445">
    <property type="entry name" value="(Trans)glycosidases"/>
    <property type="match status" value="1"/>
</dbReference>
<dbReference type="SMART" id="SM01217">
    <property type="entry name" value="Fn3_like"/>
    <property type="match status" value="1"/>
</dbReference>
<dbReference type="PRINTS" id="PR00133">
    <property type="entry name" value="GLHYDRLASE3"/>
</dbReference>
<proteinExistence type="inferred from homology"/>
<reference evidence="4 5" key="1">
    <citation type="submission" date="2024-10" db="EMBL/GenBank/DDBJ databases">
        <title>The Natural Products Discovery Center: Release of the First 8490 Sequenced Strains for Exploring Actinobacteria Biosynthetic Diversity.</title>
        <authorList>
            <person name="Kalkreuter E."/>
            <person name="Kautsar S.A."/>
            <person name="Yang D."/>
            <person name="Bader C.D."/>
            <person name="Teijaro C.N."/>
            <person name="Fluegel L."/>
            <person name="Davis C.M."/>
            <person name="Simpson J.R."/>
            <person name="Lauterbach L."/>
            <person name="Steele A.D."/>
            <person name="Gui C."/>
            <person name="Meng S."/>
            <person name="Li G."/>
            <person name="Viehrig K."/>
            <person name="Ye F."/>
            <person name="Su P."/>
            <person name="Kiefer A.F."/>
            <person name="Nichols A."/>
            <person name="Cepeda A.J."/>
            <person name="Yan W."/>
            <person name="Fan B."/>
            <person name="Jiang Y."/>
            <person name="Adhikari A."/>
            <person name="Zheng C.-J."/>
            <person name="Schuster L."/>
            <person name="Cowan T.M."/>
            <person name="Smanski M.J."/>
            <person name="Chevrette M.G."/>
            <person name="De Carvalho L.P.S."/>
            <person name="Shen B."/>
        </authorList>
    </citation>
    <scope>NUCLEOTIDE SEQUENCE [LARGE SCALE GENOMIC DNA]</scope>
    <source>
        <strain evidence="4 5">NPDC019275</strain>
    </source>
</reference>
<dbReference type="InterPro" id="IPR026891">
    <property type="entry name" value="Fn3-like"/>
</dbReference>
<dbReference type="Pfam" id="PF01915">
    <property type="entry name" value="Glyco_hydro_3_C"/>
    <property type="match status" value="1"/>
</dbReference>
<dbReference type="InterPro" id="IPR050288">
    <property type="entry name" value="Cellulose_deg_GH3"/>
</dbReference>
<comment type="similarity">
    <text evidence="1">Belongs to the glycosyl hydrolase 3 family.</text>
</comment>
<organism evidence="4 5">
    <name type="scientific">Nocardia xishanensis</name>
    <dbReference type="NCBI Taxonomy" id="238964"/>
    <lineage>
        <taxon>Bacteria</taxon>
        <taxon>Bacillati</taxon>
        <taxon>Actinomycetota</taxon>
        <taxon>Actinomycetes</taxon>
        <taxon>Mycobacteriales</taxon>
        <taxon>Nocardiaceae</taxon>
        <taxon>Nocardia</taxon>
    </lineage>
</organism>
<sequence length="850" mass="88617">MLDTVDEALRALVGALTLEQKVRLLTGADLWSTVAEPAIGLRSMVLSDGPSGVRGPVWDERDPSLNLPSATALAATWDLDLARRYGAVSASEAKRKGVDVVLGPTINLQRSPLGGRHFEAYSEDPLLTGELAAAYVRAVQEHRVAATPKHYVANDFETERYTADVELDDRALHELYLAPFEAAVRAGAWLVMSAYNSVRGITMSENPLLTTPLRTSWDFDGVTVSDWMAVRSTEAAAKADQDLVMPGPVGPWGERLVAAVRSGAVPEAAIDVKVLRLLRLAQRVGALDLSDSALRDNGFDTAAVASHGGVAVRNVPAREPVPIPDGSQDADVSDYEGRELAREVAAAGTVLLRNSGELPWPSSGPGSIAVIGEAAIRPRTQGGGSATVVPAEVVSLVDGLRAALPDATVTVHPGVPVQTGIHALPRGSMTDPQTGEPGLRARFLDADGGELLSEQRYAAQLVYLGTVPAGAATLELSTVYRPGPDAPATVRLGVAGVGRIHMEIEGDTVIDTVLGGGGEMLGAALFAPDVAAVSVAVDRERPVSVVVRLRLENDAAAAGLVAITLGTEAAHTDPAGAVAEAAALAGTADTAVVVVGTGSQTESEGYDRTTLALPGAQDELVRAVARANPRTVVVVNSGGPVLLPWRDEVSAVLLTWFGGQESGHALADVLLGRTEPGGRLPTTWPATEADVPVLSTTPEDGVLRYREGIHIGYRAWLRAGVTPAYPFGHGLGYSTWELADLAVSAPEQDGTVEVTLTARNTGARAGKQVVQVYLSRPDSAIERPVRWLAGFAAVSASAGESVPVRIDLPPRVFAHWDGGWRTEPGAFAVHAGTSVVDLPLRGSAVVGAGG</sequence>
<dbReference type="Gene3D" id="3.40.50.1700">
    <property type="entry name" value="Glycoside hydrolase family 3 C-terminal domain"/>
    <property type="match status" value="1"/>
</dbReference>
<dbReference type="RefSeq" id="WP_397095814.1">
    <property type="nucleotide sequence ID" value="NZ_JBIRYO010000036.1"/>
</dbReference>
<keyword evidence="2" id="KW-0378">Hydrolase</keyword>
<dbReference type="InterPro" id="IPR036881">
    <property type="entry name" value="Glyco_hydro_3_C_sf"/>
</dbReference>
<evidence type="ECO:0000313" key="4">
    <source>
        <dbReference type="EMBL" id="MFI2478319.1"/>
    </source>
</evidence>
<dbReference type="SUPFAM" id="SSF52279">
    <property type="entry name" value="Beta-D-glucan exohydrolase, C-terminal domain"/>
    <property type="match status" value="1"/>
</dbReference>
<gene>
    <name evidence="4" type="ORF">ACH49W_33605</name>
</gene>